<dbReference type="EMBL" id="JBHSDC010000029">
    <property type="protein sequence ID" value="MFC4233382.1"/>
    <property type="molecule type" value="Genomic_DNA"/>
</dbReference>
<comment type="caution">
    <text evidence="3">The sequence shown here is derived from an EMBL/GenBank/DDBJ whole genome shotgun (WGS) entry which is preliminary data.</text>
</comment>
<protein>
    <recommendedName>
        <fullName evidence="2">MukB N-terminal domain-containing protein</fullName>
    </recommendedName>
</protein>
<feature type="coiled-coil region" evidence="1">
    <location>
        <begin position="553"/>
        <end position="580"/>
    </location>
</feature>
<dbReference type="Pfam" id="PF04310">
    <property type="entry name" value="MukB"/>
    <property type="match status" value="1"/>
</dbReference>
<evidence type="ECO:0000313" key="4">
    <source>
        <dbReference type="Proteomes" id="UP001595906"/>
    </source>
</evidence>
<dbReference type="Proteomes" id="UP001595906">
    <property type="component" value="Unassembled WGS sequence"/>
</dbReference>
<sequence length="1112" mass="130100">MDNYPKIYSVSTVGVRQHENADYLLHPVRTDFTGNNGLGKSIIADLLQLIFVPLRDEWKPGTEGLDKDKRKIESIPLEKDWIQHAYSFLNIEKSKGKYITIGVFIPNTSRVPVRPFIIQQGDDFETKGSRLKSFEQILVSNDFIADTGHVLDLKGLKRNLYDKYKIHLKDFFNRDEVNNYFDLLFKNQIIPIDLTKEINLKSFAKVLQSFSRAKTLDINKSKSLQDFLFEDNEDIKTTFEIQKETLNQHIRNFHNANTEITTLRQKQSKLENLKQTFATYEAAKQDYLSKNAHLLHKIFNENRKAYEANEHKKNKAFEDYTKSKAEYENQCVESYSKIIEQKGICNQIRITLEEQQADAGKHNIENLRKNSRLTANLVEQLETLNSIIIECVSINQVELIFAKEEKLKQQKSKLDRLKQMPSFSEFKNSRWAENYSLAYSHYSDRSQIIASSLKTLKRILDLYDGNNPDSFFNWAIKHNKELSLEQETVVMSFKEIYIKKVSSNEGKKFTLKPEILLDSFDKEVNGIWVNLGELSEYFPLVSKQIFNDKDRLRQAIEKDKENTIEEIRLLEREQDAIQELNQGLINIGYNQEYCEIYHNAKVLEEWEYDKLFSEDNLNFIIEHFESFAKVDSIKEELKSLDEKIYKIIGDVTLLDVELKYNNEVLTEIFTKVNDLKAEITKPIEVQEFNIKHLELQELIRKRDENKKEIATIEKVRGYTKGERNNQKNTFDLCSQNTQLLRTAKSNSEHLFNEAKKNLEERTELKFDNLLALGHVTEELVDNLRNEHERIQSLYQTEYIAVAGNFEDSKPDNKNPEIYKIDGVPYFSFQSLVNLLCGKIGLENLTTKLAELNDNLKSLGELQLKILIEVFSLVEKQYREHEDTIRRLNFFFEKNKISDSFRFNVEFNSRKDINIDWIEKMKDKARVQKLGPDLFTLNEDIPSEENTPIQLISKIANTFYNSINADPYQLLNPKFYFTLKVEMKDEDGKSNSGSGGQAYTALALLCIGRLSIVQKQQDKHLGVKFIIIEELSNIDDTNFNIFPEIAKRFGYQLMTMTPKPFGSYTDEEWYLHMLIKGKQDKFRNYTPMSFFKTKSKNIELEKYLIKQDELEGS</sequence>
<evidence type="ECO:0000256" key="1">
    <source>
        <dbReference type="SAM" id="Coils"/>
    </source>
</evidence>
<keyword evidence="4" id="KW-1185">Reference proteome</keyword>
<feature type="domain" description="MukB N-terminal" evidence="2">
    <location>
        <begin position="26"/>
        <end position="232"/>
    </location>
</feature>
<evidence type="ECO:0000313" key="3">
    <source>
        <dbReference type="EMBL" id="MFC4233382.1"/>
    </source>
</evidence>
<reference evidence="4" key="1">
    <citation type="journal article" date="2019" name="Int. J. Syst. Evol. Microbiol.">
        <title>The Global Catalogue of Microorganisms (GCM) 10K type strain sequencing project: providing services to taxonomists for standard genome sequencing and annotation.</title>
        <authorList>
            <consortium name="The Broad Institute Genomics Platform"/>
            <consortium name="The Broad Institute Genome Sequencing Center for Infectious Disease"/>
            <person name="Wu L."/>
            <person name="Ma J."/>
        </authorList>
    </citation>
    <scope>NUCLEOTIDE SEQUENCE [LARGE SCALE GENOMIC DNA]</scope>
    <source>
        <strain evidence="4">CECT 8010</strain>
    </source>
</reference>
<keyword evidence="1" id="KW-0175">Coiled coil</keyword>
<accession>A0ABV8PZG9</accession>
<dbReference type="InterPro" id="IPR007406">
    <property type="entry name" value="MukB_N_dom"/>
</dbReference>
<name>A0ABV8PZG9_9BACT</name>
<dbReference type="RefSeq" id="WP_379015637.1">
    <property type="nucleotide sequence ID" value="NZ_JBHSDC010000029.1"/>
</dbReference>
<gene>
    <name evidence="3" type="ORF">ACFOW1_15890</name>
</gene>
<organism evidence="3 4">
    <name type="scientific">Parasediminibacterium paludis</name>
    <dbReference type="NCBI Taxonomy" id="908966"/>
    <lineage>
        <taxon>Bacteria</taxon>
        <taxon>Pseudomonadati</taxon>
        <taxon>Bacteroidota</taxon>
        <taxon>Chitinophagia</taxon>
        <taxon>Chitinophagales</taxon>
        <taxon>Chitinophagaceae</taxon>
        <taxon>Parasediminibacterium</taxon>
    </lineage>
</organism>
<proteinExistence type="predicted"/>
<evidence type="ECO:0000259" key="2">
    <source>
        <dbReference type="Pfam" id="PF04310"/>
    </source>
</evidence>
<feature type="coiled-coil region" evidence="1">
    <location>
        <begin position="263"/>
        <end position="290"/>
    </location>
</feature>
<dbReference type="Gene3D" id="3.40.1140.10">
    <property type="match status" value="1"/>
</dbReference>